<dbReference type="EMBL" id="MSFO01000010">
    <property type="protein sequence ID" value="PLB43813.1"/>
    <property type="molecule type" value="Genomic_DNA"/>
</dbReference>
<keyword evidence="3" id="KW-1185">Reference proteome</keyword>
<reference evidence="2 3" key="1">
    <citation type="submission" date="2016-12" db="EMBL/GenBank/DDBJ databases">
        <title>The genomes of Aspergillus section Nigri reveals drivers in fungal speciation.</title>
        <authorList>
            <consortium name="DOE Joint Genome Institute"/>
            <person name="Vesth T.C."/>
            <person name="Nybo J."/>
            <person name="Theobald S."/>
            <person name="Brandl J."/>
            <person name="Frisvad J.C."/>
            <person name="Nielsen K.F."/>
            <person name="Lyhne E.K."/>
            <person name="Kogle M.E."/>
            <person name="Kuo A."/>
            <person name="Riley R."/>
            <person name="Clum A."/>
            <person name="Nolan M."/>
            <person name="Lipzen A."/>
            <person name="Salamov A."/>
            <person name="Henrissat B."/>
            <person name="Wiebenga A."/>
            <person name="De Vries R.P."/>
            <person name="Grigoriev I.V."/>
            <person name="Mortensen U.H."/>
            <person name="Andersen M.R."/>
            <person name="Baker S.E."/>
        </authorList>
    </citation>
    <scope>NUCLEOTIDE SEQUENCE [LARGE SCALE GENOMIC DNA]</scope>
    <source>
        <strain evidence="2 3">IBT 23096</strain>
    </source>
</reference>
<dbReference type="AlphaFoldDB" id="A0A2I2FT40"/>
<proteinExistence type="predicted"/>
<dbReference type="RefSeq" id="XP_024699115.1">
    <property type="nucleotide sequence ID" value="XM_024847985.1"/>
</dbReference>
<feature type="compositionally biased region" description="Basic and acidic residues" evidence="1">
    <location>
        <begin position="113"/>
        <end position="129"/>
    </location>
</feature>
<dbReference type="Proteomes" id="UP000234275">
    <property type="component" value="Unassembled WGS sequence"/>
</dbReference>
<dbReference type="GeneID" id="36555684"/>
<gene>
    <name evidence="2" type="ORF">P170DRAFT_430833</name>
</gene>
<comment type="caution">
    <text evidence="2">The sequence shown here is derived from an EMBL/GenBank/DDBJ whole genome shotgun (WGS) entry which is preliminary data.</text>
</comment>
<dbReference type="VEuPathDB" id="FungiDB:P170DRAFT_430833"/>
<protein>
    <submittedName>
        <fullName evidence="2">Uncharacterized protein</fullName>
    </submittedName>
</protein>
<sequence>MPVLVEFDPIELLSGEDNRLKRQAHCMKVKSCAPTWAHKVTLFQCAHQSDLDPRRHITYWAWNEKGECFGPYHENFSYQQEQDFIAMIESRPAPVSTSSSSSVSSTSSTGSAKAREPALSKDPLDDDNGKPFQLVTRKRGRSSYSAEKVQSIGNIRF</sequence>
<accession>A0A2I2FT40</accession>
<organism evidence="2 3">
    <name type="scientific">Aspergillus steynii IBT 23096</name>
    <dbReference type="NCBI Taxonomy" id="1392250"/>
    <lineage>
        <taxon>Eukaryota</taxon>
        <taxon>Fungi</taxon>
        <taxon>Dikarya</taxon>
        <taxon>Ascomycota</taxon>
        <taxon>Pezizomycotina</taxon>
        <taxon>Eurotiomycetes</taxon>
        <taxon>Eurotiomycetidae</taxon>
        <taxon>Eurotiales</taxon>
        <taxon>Aspergillaceae</taxon>
        <taxon>Aspergillus</taxon>
        <taxon>Aspergillus subgen. Circumdati</taxon>
    </lineage>
</organism>
<feature type="compositionally biased region" description="Low complexity" evidence="1">
    <location>
        <begin position="95"/>
        <end position="109"/>
    </location>
</feature>
<evidence type="ECO:0000313" key="3">
    <source>
        <dbReference type="Proteomes" id="UP000234275"/>
    </source>
</evidence>
<dbReference type="OrthoDB" id="4487177at2759"/>
<name>A0A2I2FT40_9EURO</name>
<feature type="region of interest" description="Disordered" evidence="1">
    <location>
        <begin position="89"/>
        <end position="157"/>
    </location>
</feature>
<evidence type="ECO:0000313" key="2">
    <source>
        <dbReference type="EMBL" id="PLB43813.1"/>
    </source>
</evidence>
<evidence type="ECO:0000256" key="1">
    <source>
        <dbReference type="SAM" id="MobiDB-lite"/>
    </source>
</evidence>